<evidence type="ECO:0000313" key="10">
    <source>
        <dbReference type="Proteomes" id="UP000231655"/>
    </source>
</evidence>
<organism evidence="9 10">
    <name type="scientific">Pseudooceanicola antarcticus</name>
    <dbReference type="NCBI Taxonomy" id="1247613"/>
    <lineage>
        <taxon>Bacteria</taxon>
        <taxon>Pseudomonadati</taxon>
        <taxon>Pseudomonadota</taxon>
        <taxon>Alphaproteobacteria</taxon>
        <taxon>Rhodobacterales</taxon>
        <taxon>Paracoccaceae</taxon>
        <taxon>Pseudooceanicola</taxon>
    </lineage>
</organism>
<gene>
    <name evidence="8" type="ORF">CVM39_02660</name>
    <name evidence="9" type="ORF">SAMN06297129_2066</name>
</gene>
<dbReference type="Pfam" id="PF00672">
    <property type="entry name" value="HAMP"/>
    <property type="match status" value="1"/>
</dbReference>
<feature type="transmembrane region" description="Helical" evidence="4">
    <location>
        <begin position="467"/>
        <end position="491"/>
    </location>
</feature>
<dbReference type="InterPro" id="IPR051310">
    <property type="entry name" value="MCP_chemotaxis"/>
</dbReference>
<evidence type="ECO:0000313" key="8">
    <source>
        <dbReference type="EMBL" id="PJE32014.1"/>
    </source>
</evidence>
<evidence type="ECO:0000313" key="9">
    <source>
        <dbReference type="EMBL" id="SNY51245.1"/>
    </source>
</evidence>
<keyword evidence="4" id="KW-0812">Transmembrane</keyword>
<reference evidence="8 11" key="2">
    <citation type="journal article" date="2018" name="Int. J. Syst. Evol. Microbiol.">
        <title>Pseudooceanicola lipolyticus sp. nov., a marine alphaproteobacterium, reclassification of Oceanicola flagellatus as Pseudooceanicola flagellatus comb. nov. and emended description of the genus Pseudooceanicola.</title>
        <authorList>
            <person name="Huang M.-M."/>
            <person name="Guo L.-L."/>
            <person name="Wu Y.-H."/>
            <person name="Lai Q.-L."/>
            <person name="Shao Z.-Z."/>
            <person name="Wang C.-S."/>
            <person name="Wu M."/>
            <person name="Xu X.-W."/>
        </authorList>
    </citation>
    <scope>NUCLEOTIDE SEQUENCE [LARGE SCALE GENOMIC DNA]</scope>
    <source>
        <strain evidence="8 11">Ar-45</strain>
    </source>
</reference>
<dbReference type="Pfam" id="PF00015">
    <property type="entry name" value="MCPsignal"/>
    <property type="match status" value="1"/>
</dbReference>
<dbReference type="GO" id="GO:0006935">
    <property type="term" value="P:chemotaxis"/>
    <property type="evidence" value="ECO:0007669"/>
    <property type="project" value="UniProtKB-KW"/>
</dbReference>
<dbReference type="PANTHER" id="PTHR43531:SF11">
    <property type="entry name" value="METHYL-ACCEPTING CHEMOTAXIS PROTEIN 3"/>
    <property type="match status" value="1"/>
</dbReference>
<dbReference type="SMART" id="SM00283">
    <property type="entry name" value="MA"/>
    <property type="match status" value="1"/>
</dbReference>
<feature type="domain" description="T-SNARE coiled-coil homology" evidence="6">
    <location>
        <begin position="767"/>
        <end position="829"/>
    </location>
</feature>
<dbReference type="RefSeq" id="WP_097145790.1">
    <property type="nucleotide sequence ID" value="NZ_OBEA01000003.1"/>
</dbReference>
<dbReference type="GO" id="GO:0007165">
    <property type="term" value="P:signal transduction"/>
    <property type="evidence" value="ECO:0007669"/>
    <property type="project" value="UniProtKB-KW"/>
</dbReference>
<keyword evidence="4" id="KW-1133">Transmembrane helix</keyword>
<dbReference type="InterPro" id="IPR003660">
    <property type="entry name" value="HAMP_dom"/>
</dbReference>
<dbReference type="Gene3D" id="1.10.287.950">
    <property type="entry name" value="Methyl-accepting chemotaxis protein"/>
    <property type="match status" value="1"/>
</dbReference>
<dbReference type="Proteomes" id="UP000231702">
    <property type="component" value="Unassembled WGS sequence"/>
</dbReference>
<accession>A0A285ITA4</accession>
<dbReference type="SMART" id="SM00304">
    <property type="entry name" value="HAMP"/>
    <property type="match status" value="2"/>
</dbReference>
<dbReference type="InterPro" id="IPR004089">
    <property type="entry name" value="MCPsignal_dom"/>
</dbReference>
<proteinExistence type="inferred from homology"/>
<dbReference type="PROSITE" id="PS50111">
    <property type="entry name" value="CHEMOTAXIS_TRANSDUC_2"/>
    <property type="match status" value="1"/>
</dbReference>
<evidence type="ECO:0000313" key="11">
    <source>
        <dbReference type="Proteomes" id="UP000231702"/>
    </source>
</evidence>
<feature type="domain" description="HAMP" evidence="7">
    <location>
        <begin position="484"/>
        <end position="537"/>
    </location>
</feature>
<comment type="similarity">
    <text evidence="2">Belongs to the methyl-accepting chemotaxis (MCP) protein family.</text>
</comment>
<dbReference type="GO" id="GO:0004888">
    <property type="term" value="F:transmembrane signaling receptor activity"/>
    <property type="evidence" value="ECO:0007669"/>
    <property type="project" value="InterPro"/>
</dbReference>
<feature type="transmembrane region" description="Helical" evidence="4">
    <location>
        <begin position="16"/>
        <end position="38"/>
    </location>
</feature>
<dbReference type="PROSITE" id="PS50885">
    <property type="entry name" value="HAMP"/>
    <property type="match status" value="2"/>
</dbReference>
<dbReference type="PRINTS" id="PR00260">
    <property type="entry name" value="CHEMTRNSDUCR"/>
</dbReference>
<dbReference type="SUPFAM" id="SSF58104">
    <property type="entry name" value="Methyl-accepting chemotaxis protein (MCP) signaling domain"/>
    <property type="match status" value="1"/>
</dbReference>
<protein>
    <submittedName>
        <fullName evidence="9">Methyl-accepting chemotaxis protein</fullName>
    </submittedName>
</protein>
<evidence type="ECO:0000256" key="1">
    <source>
        <dbReference type="ARBA" id="ARBA00022500"/>
    </source>
</evidence>
<dbReference type="EMBL" id="PGTD01000007">
    <property type="protein sequence ID" value="PJE32014.1"/>
    <property type="molecule type" value="Genomic_DNA"/>
</dbReference>
<dbReference type="SUPFAM" id="SSF158472">
    <property type="entry name" value="HAMP domain-like"/>
    <property type="match status" value="1"/>
</dbReference>
<dbReference type="AlphaFoldDB" id="A0A285ITA4"/>
<dbReference type="PANTHER" id="PTHR43531">
    <property type="entry name" value="PROTEIN ICFG"/>
    <property type="match status" value="1"/>
</dbReference>
<dbReference type="OrthoDB" id="354287at2"/>
<dbReference type="Gene3D" id="6.10.340.10">
    <property type="match status" value="1"/>
</dbReference>
<dbReference type="GO" id="GO:0016020">
    <property type="term" value="C:membrane"/>
    <property type="evidence" value="ECO:0007669"/>
    <property type="project" value="InterPro"/>
</dbReference>
<dbReference type="EMBL" id="OBEA01000003">
    <property type="protein sequence ID" value="SNY51245.1"/>
    <property type="molecule type" value="Genomic_DNA"/>
</dbReference>
<keyword evidence="11" id="KW-1185">Reference proteome</keyword>
<keyword evidence="1" id="KW-0145">Chemotaxis</keyword>
<feature type="domain" description="Methyl-accepting transducer" evidence="5">
    <location>
        <begin position="608"/>
        <end position="837"/>
    </location>
</feature>
<reference evidence="9 10" key="1">
    <citation type="submission" date="2017-09" db="EMBL/GenBank/DDBJ databases">
        <authorList>
            <person name="Ehlers B."/>
            <person name="Leendertz F.H."/>
        </authorList>
    </citation>
    <scope>NUCLEOTIDE SEQUENCE [LARGE SCALE GENOMIC DNA]</scope>
    <source>
        <strain evidence="9 10">CGMCC 1.12662</strain>
    </source>
</reference>
<keyword evidence="4" id="KW-0472">Membrane</keyword>
<sequence>MLAIFRRLTGGIGTKITFVLLAISLAAGFGGTTALMVFDKISGEMDTLTGDMLNQVQRSAILMQAANGTRDVVTRTLLVQTEDQLAEQRSAIAKALEFLDESVRQVPGETRQELRAATSDVRLALEQLSGSRAEEFRQEREISLLIGQLQSRSEALQGKLAELADDAYFNLVMGGEETIEVVDRTLAALVDSEFAALQAVLTTRADLNLLTGVALASSGSAREGTGAILADLGKGAADRLEARLVELEGFETISLDTDRLREALQVFRQASGGRGLSATMRDRVLSARQETDVELSSAVDDLYFELTIAAEDAAGTNRDTIQGLMDTEFGFLMQLLTLNSAVSAFSSAAIEIVSGTDPEAVSSDAAALIGAAGRLQALRDLGNGKVAEELDGLTALADPSGGLVAAQVAVLRAQERAAAASDAAVDKVQAIVDRAAALTAQSEEEIRALASGISAEVSAASSRMREVAMIVVAVLVASFFLTWLFILRPLWRVSGTTERLASGNLSPVTGFEHMEGEVGRIARALAIFRDGLVERQEVAKAAEAEREAHRAAQEAAVASLAKALERLSAGDLTVRITTPMSAGYEKLRTDFNQAMETLEVSISTLSQNGQSIAAASAEISNVSRELASRSEQTAGTLAGTATAIDRLSNSISETARASGEARDAVGHACRRADDSVTVVRRTIEAMEGVKDSASKIEQIIDLMEGITFQTSLLALNAGVEAARAGEAGRGFAVVASEVRALAQRSKDAADEITGLVQASRKQVDQGFELVNSTRETIDEISTSILNASGLMSNISDQVVEQSSSLTEINGSMSSLDEATMKNTAMLEEVSSANVSLSEEAQGMSVAIGQFRLTDAAAGAAPPQARRDVA</sequence>
<evidence type="ECO:0000259" key="7">
    <source>
        <dbReference type="PROSITE" id="PS50885"/>
    </source>
</evidence>
<evidence type="ECO:0000259" key="5">
    <source>
        <dbReference type="PROSITE" id="PS50111"/>
    </source>
</evidence>
<dbReference type="PROSITE" id="PS50192">
    <property type="entry name" value="T_SNARE"/>
    <property type="match status" value="1"/>
</dbReference>
<dbReference type="InterPro" id="IPR000727">
    <property type="entry name" value="T_SNARE_dom"/>
</dbReference>
<evidence type="ECO:0000256" key="2">
    <source>
        <dbReference type="ARBA" id="ARBA00029447"/>
    </source>
</evidence>
<dbReference type="InterPro" id="IPR004090">
    <property type="entry name" value="Chemotax_Me-accpt_rcpt"/>
</dbReference>
<keyword evidence="3" id="KW-0807">Transducer</keyword>
<evidence type="ECO:0000256" key="4">
    <source>
        <dbReference type="SAM" id="Phobius"/>
    </source>
</evidence>
<evidence type="ECO:0000259" key="6">
    <source>
        <dbReference type="PROSITE" id="PS50192"/>
    </source>
</evidence>
<evidence type="ECO:0000256" key="3">
    <source>
        <dbReference type="PROSITE-ProRule" id="PRU00284"/>
    </source>
</evidence>
<name>A0A285ITA4_9RHOB</name>
<feature type="domain" description="HAMP" evidence="7">
    <location>
        <begin position="551"/>
        <end position="603"/>
    </location>
</feature>
<dbReference type="Proteomes" id="UP000231655">
    <property type="component" value="Unassembled WGS sequence"/>
</dbReference>